<reference evidence="1 2" key="1">
    <citation type="submission" date="2020-08" db="EMBL/GenBank/DDBJ databases">
        <title>Arenibacter gaetbuli sp. nov., isolated from a sand dune.</title>
        <authorList>
            <person name="Park S."/>
            <person name="Yoon J.-H."/>
        </authorList>
    </citation>
    <scope>NUCLEOTIDE SEQUENCE [LARGE SCALE GENOMIC DNA]</scope>
    <source>
        <strain evidence="1 2">BSSL-BM3</strain>
    </source>
</reference>
<dbReference type="Proteomes" id="UP000618952">
    <property type="component" value="Unassembled WGS sequence"/>
</dbReference>
<dbReference type="RefSeq" id="WP_187581837.1">
    <property type="nucleotide sequence ID" value="NZ_JACLHY010000002.1"/>
</dbReference>
<name>A0ABR7QJ38_9FLAO</name>
<gene>
    <name evidence="1" type="ORF">H4O18_04115</name>
</gene>
<sequence length="89" mass="10726">MSLPIYMTTSNFIGRVTIDFKDKRYRITVRDIQLLEIMSNLRFATDIEKLEVYATRGDEFKPRFERKDIYLFQDNFNSLFELSAVDNDW</sequence>
<keyword evidence="2" id="KW-1185">Reference proteome</keyword>
<evidence type="ECO:0000313" key="2">
    <source>
        <dbReference type="Proteomes" id="UP000618952"/>
    </source>
</evidence>
<proteinExistence type="predicted"/>
<accession>A0ABR7QJ38</accession>
<evidence type="ECO:0000313" key="1">
    <source>
        <dbReference type="EMBL" id="MBC8767169.1"/>
    </source>
</evidence>
<protein>
    <submittedName>
        <fullName evidence="1">Uncharacterized protein</fullName>
    </submittedName>
</protein>
<organism evidence="1 2">
    <name type="scientific">Arenibacter arenosicollis</name>
    <dbReference type="NCBI Taxonomy" id="2762274"/>
    <lineage>
        <taxon>Bacteria</taxon>
        <taxon>Pseudomonadati</taxon>
        <taxon>Bacteroidota</taxon>
        <taxon>Flavobacteriia</taxon>
        <taxon>Flavobacteriales</taxon>
        <taxon>Flavobacteriaceae</taxon>
        <taxon>Arenibacter</taxon>
    </lineage>
</organism>
<comment type="caution">
    <text evidence="1">The sequence shown here is derived from an EMBL/GenBank/DDBJ whole genome shotgun (WGS) entry which is preliminary data.</text>
</comment>
<dbReference type="EMBL" id="JACLHY010000002">
    <property type="protein sequence ID" value="MBC8767169.1"/>
    <property type="molecule type" value="Genomic_DNA"/>
</dbReference>